<evidence type="ECO:0000313" key="2">
    <source>
        <dbReference type="Proteomes" id="UP000288805"/>
    </source>
</evidence>
<gene>
    <name evidence="1" type="ORF">CK203_067277</name>
</gene>
<comment type="caution">
    <text evidence="1">The sequence shown here is derived from an EMBL/GenBank/DDBJ whole genome shotgun (WGS) entry which is preliminary data.</text>
</comment>
<proteinExistence type="predicted"/>
<dbReference type="PANTHER" id="PTHR34427">
    <property type="entry name" value="DUF4283 DOMAIN PROTEIN"/>
    <property type="match status" value="1"/>
</dbReference>
<sequence length="454" mass="50490">MELSRVESKSFEILVEDLGGKLKGCIWERSKDISSWIRFGEIKESRKYRLERCLNEVRSREIEKPWSSPSRRLKGNQSSKGFVDGEGGLEGFVEREGDGDFPSETERVLAKGKRSIKENFIILDRWNLKVGCPCKDPIANEAWVRVVGLPLHLWSHEVFNRIGDGCGDFVAVNEDTISLSELQWARILVKREEKDLPNSAHVVVGSGCYSFHLWWESPPWFTQVVLAGRIYREGGLRVEEEDGGTSHVVCCGSQREKVKQLSLQLEVQDVSFVGGNPLTLPIEVYGIETDVRGRVGISAGLGRKGLRTIKEAASGLGPSLKAHRPNWFERLQRGDDGAQSEISISKVRDVNRDDNPLVEMTRVVMPLETLEVVERVSMSDEALSEELPGGSFDGLASVNDGDKQIPLSIILAKDSTGEMASEGEKTMAGEGVGVSLRSCYRIWKGKAIDEMITV</sequence>
<dbReference type="PANTHER" id="PTHR34427:SF5">
    <property type="entry name" value="DUF4283 DOMAIN-CONTAINING PROTEIN"/>
    <property type="match status" value="1"/>
</dbReference>
<name>A0A438EFI2_VITVI</name>
<dbReference type="AlphaFoldDB" id="A0A438EFI2"/>
<reference evidence="1 2" key="1">
    <citation type="journal article" date="2018" name="PLoS Genet.">
        <title>Population sequencing reveals clonal diversity and ancestral inbreeding in the grapevine cultivar Chardonnay.</title>
        <authorList>
            <person name="Roach M.J."/>
            <person name="Johnson D.L."/>
            <person name="Bohlmann J."/>
            <person name="van Vuuren H.J."/>
            <person name="Jones S.J."/>
            <person name="Pretorius I.S."/>
            <person name="Schmidt S.A."/>
            <person name="Borneman A.R."/>
        </authorList>
    </citation>
    <scope>NUCLEOTIDE SEQUENCE [LARGE SCALE GENOMIC DNA]</scope>
    <source>
        <strain evidence="2">cv. Chardonnay</strain>
        <tissue evidence="1">Leaf</tissue>
    </source>
</reference>
<dbReference type="Proteomes" id="UP000288805">
    <property type="component" value="Unassembled WGS sequence"/>
</dbReference>
<organism evidence="1 2">
    <name type="scientific">Vitis vinifera</name>
    <name type="common">Grape</name>
    <dbReference type="NCBI Taxonomy" id="29760"/>
    <lineage>
        <taxon>Eukaryota</taxon>
        <taxon>Viridiplantae</taxon>
        <taxon>Streptophyta</taxon>
        <taxon>Embryophyta</taxon>
        <taxon>Tracheophyta</taxon>
        <taxon>Spermatophyta</taxon>
        <taxon>Magnoliopsida</taxon>
        <taxon>eudicotyledons</taxon>
        <taxon>Gunneridae</taxon>
        <taxon>Pentapetalae</taxon>
        <taxon>rosids</taxon>
        <taxon>Vitales</taxon>
        <taxon>Vitaceae</taxon>
        <taxon>Viteae</taxon>
        <taxon>Vitis</taxon>
    </lineage>
</organism>
<accession>A0A438EFI2</accession>
<dbReference type="EMBL" id="QGNW01001302">
    <property type="protein sequence ID" value="RVW46466.1"/>
    <property type="molecule type" value="Genomic_DNA"/>
</dbReference>
<protein>
    <submittedName>
        <fullName evidence="1">Uncharacterized protein</fullName>
    </submittedName>
</protein>
<evidence type="ECO:0000313" key="1">
    <source>
        <dbReference type="EMBL" id="RVW46466.1"/>
    </source>
</evidence>